<dbReference type="PANTHER" id="PTHR30580">
    <property type="entry name" value="PRIMOSOMAL PROTEIN N"/>
    <property type="match status" value="1"/>
</dbReference>
<dbReference type="GO" id="GO:0003677">
    <property type="term" value="F:DNA binding"/>
    <property type="evidence" value="ECO:0007669"/>
    <property type="project" value="UniProtKB-KW"/>
</dbReference>
<dbReference type="InterPro" id="IPR006935">
    <property type="entry name" value="Helicase/UvrB_N"/>
</dbReference>
<dbReference type="PANTHER" id="PTHR30580:SF1">
    <property type="entry name" value="COMF OPERON PROTEIN 1"/>
    <property type="match status" value="1"/>
</dbReference>
<evidence type="ECO:0000256" key="2">
    <source>
        <dbReference type="ARBA" id="ARBA00022840"/>
    </source>
</evidence>
<dbReference type="GO" id="GO:0016787">
    <property type="term" value="F:hydrolase activity"/>
    <property type="evidence" value="ECO:0007669"/>
    <property type="project" value="InterPro"/>
</dbReference>
<feature type="domain" description="Helicase ATP-binding" evidence="4">
    <location>
        <begin position="125"/>
        <end position="277"/>
    </location>
</feature>
<dbReference type="GO" id="GO:0005524">
    <property type="term" value="F:ATP binding"/>
    <property type="evidence" value="ECO:0007669"/>
    <property type="project" value="UniProtKB-KW"/>
</dbReference>
<dbReference type="PROSITE" id="PS51192">
    <property type="entry name" value="HELICASE_ATP_BIND_1"/>
    <property type="match status" value="1"/>
</dbReference>
<dbReference type="Pfam" id="PF00271">
    <property type="entry name" value="Helicase_C"/>
    <property type="match status" value="1"/>
</dbReference>
<organism evidence="6 7">
    <name type="scientific">Abyssicoccus albus</name>
    <dbReference type="NCBI Taxonomy" id="1817405"/>
    <lineage>
        <taxon>Bacteria</taxon>
        <taxon>Bacillati</taxon>
        <taxon>Bacillota</taxon>
        <taxon>Bacilli</taxon>
        <taxon>Bacillales</taxon>
        <taxon>Abyssicoccaceae</taxon>
    </lineage>
</organism>
<dbReference type="AlphaFoldDB" id="A0A3N5CC15"/>
<dbReference type="OrthoDB" id="2077914at2"/>
<evidence type="ECO:0000313" key="7">
    <source>
        <dbReference type="Proteomes" id="UP000277108"/>
    </source>
</evidence>
<evidence type="ECO:0000259" key="4">
    <source>
        <dbReference type="PROSITE" id="PS51192"/>
    </source>
</evidence>
<evidence type="ECO:0000313" key="6">
    <source>
        <dbReference type="EMBL" id="RPF57472.1"/>
    </source>
</evidence>
<accession>A0A3N5CC15</accession>
<dbReference type="GO" id="GO:0006302">
    <property type="term" value="P:double-strand break repair"/>
    <property type="evidence" value="ECO:0007669"/>
    <property type="project" value="TreeGrafter"/>
</dbReference>
<dbReference type="GO" id="GO:0043138">
    <property type="term" value="F:3'-5' DNA helicase activity"/>
    <property type="evidence" value="ECO:0007669"/>
    <property type="project" value="TreeGrafter"/>
</dbReference>
<dbReference type="InterPro" id="IPR027417">
    <property type="entry name" value="P-loop_NTPase"/>
</dbReference>
<dbReference type="PROSITE" id="PS51194">
    <property type="entry name" value="HELICASE_CTER"/>
    <property type="match status" value="1"/>
</dbReference>
<dbReference type="EMBL" id="RKRK01000002">
    <property type="protein sequence ID" value="RPF57472.1"/>
    <property type="molecule type" value="Genomic_DNA"/>
</dbReference>
<dbReference type="GO" id="GO:0006270">
    <property type="term" value="P:DNA replication initiation"/>
    <property type="evidence" value="ECO:0007669"/>
    <property type="project" value="TreeGrafter"/>
</dbReference>
<gene>
    <name evidence="6" type="ORF">EDD62_0090</name>
</gene>
<dbReference type="RefSeq" id="WP_123807117.1">
    <property type="nucleotide sequence ID" value="NZ_RKRK01000002.1"/>
</dbReference>
<sequence length="458" mass="54019">MKYYLTRKQIETLDKSNDKKSYRDIHVDPFISQGKCNRCCSIDPTDFHSFIHQFTQRSTLYCRRCSQYGMFHSFEGYPYVNHSHQDYKDINALSIRLPFELTHYQQSIIEQMSDRIQCKTICNSTTRQKATDEYLLYAVTGAGKSEIILSCCDKWVTRNRQLNIAIVCPRRDVIVDLHEKAQRYFDVEFTIRCMGICKHVFNSLHFMTIHQLIYYKNYFDIIIIDEADAYPYSGDLRLHDIVLSALSHSGTLIYVSATLNPTLKRIPKANSFILPVRFHEKPLVTPRLKFLPSRFEQRIVCEAIKPYISLNNAMDKNKKLLIYVHSIEQLLTLNEFLQNQFRQNVSKIGYIYSNSELRTELIDDFKQGRITVLLSTTLLERGLTFKDVNIIILRSHKFDRNTLIQMMGRADRYIGPKSGTVTLYYALYNMELYYACKYIRDMNQRWRLYGRQVNINQP</sequence>
<keyword evidence="7" id="KW-1185">Reference proteome</keyword>
<proteinExistence type="predicted"/>
<dbReference type="Pfam" id="PF04851">
    <property type="entry name" value="ResIII"/>
    <property type="match status" value="1"/>
</dbReference>
<keyword evidence="2" id="KW-0067">ATP-binding</keyword>
<reference evidence="6 7" key="1">
    <citation type="submission" date="2018-11" db="EMBL/GenBank/DDBJ databases">
        <title>Genomic Encyclopedia of Type Strains, Phase IV (KMG-IV): sequencing the most valuable type-strain genomes for metagenomic binning, comparative biology and taxonomic classification.</title>
        <authorList>
            <person name="Goeker M."/>
        </authorList>
    </citation>
    <scope>NUCLEOTIDE SEQUENCE [LARGE SCALE GENOMIC DNA]</scope>
    <source>
        <strain evidence="6 7">DSM 29158</strain>
    </source>
</reference>
<dbReference type="GO" id="GO:0006310">
    <property type="term" value="P:DNA recombination"/>
    <property type="evidence" value="ECO:0007669"/>
    <property type="project" value="TreeGrafter"/>
</dbReference>
<dbReference type="SMART" id="SM00487">
    <property type="entry name" value="DEXDc"/>
    <property type="match status" value="1"/>
</dbReference>
<dbReference type="Proteomes" id="UP000277108">
    <property type="component" value="Unassembled WGS sequence"/>
</dbReference>
<dbReference type="SUPFAM" id="SSF52540">
    <property type="entry name" value="P-loop containing nucleoside triphosphate hydrolases"/>
    <property type="match status" value="1"/>
</dbReference>
<feature type="domain" description="Helicase C-terminal" evidence="5">
    <location>
        <begin position="309"/>
        <end position="458"/>
    </location>
</feature>
<evidence type="ECO:0000259" key="5">
    <source>
        <dbReference type="PROSITE" id="PS51194"/>
    </source>
</evidence>
<keyword evidence="1" id="KW-0547">Nucleotide-binding</keyword>
<protein>
    <submittedName>
        <fullName evidence="6">Competence protein ComFA</fullName>
    </submittedName>
</protein>
<keyword evidence="3" id="KW-0238">DNA-binding</keyword>
<dbReference type="SMART" id="SM00490">
    <property type="entry name" value="HELICc"/>
    <property type="match status" value="1"/>
</dbReference>
<dbReference type="InterPro" id="IPR001650">
    <property type="entry name" value="Helicase_C-like"/>
</dbReference>
<dbReference type="Gene3D" id="3.40.50.300">
    <property type="entry name" value="P-loop containing nucleotide triphosphate hydrolases"/>
    <property type="match status" value="2"/>
</dbReference>
<dbReference type="CDD" id="cd18785">
    <property type="entry name" value="SF2_C"/>
    <property type="match status" value="1"/>
</dbReference>
<comment type="caution">
    <text evidence="6">The sequence shown here is derived from an EMBL/GenBank/DDBJ whole genome shotgun (WGS) entry which is preliminary data.</text>
</comment>
<name>A0A3N5CC15_9BACL</name>
<dbReference type="InterPro" id="IPR014001">
    <property type="entry name" value="Helicase_ATP-bd"/>
</dbReference>
<evidence type="ECO:0000256" key="1">
    <source>
        <dbReference type="ARBA" id="ARBA00022741"/>
    </source>
</evidence>
<evidence type="ECO:0000256" key="3">
    <source>
        <dbReference type="ARBA" id="ARBA00023125"/>
    </source>
</evidence>